<reference evidence="1" key="1">
    <citation type="submission" date="2018-11" db="EMBL/GenBank/DDBJ databases">
        <authorList>
            <consortium name="Pathogen Informatics"/>
        </authorList>
    </citation>
    <scope>NUCLEOTIDE SEQUENCE</scope>
</reference>
<comment type="caution">
    <text evidence="1">The sequence shown here is derived from an EMBL/GenBank/DDBJ whole genome shotgun (WGS) entry which is preliminary data.</text>
</comment>
<evidence type="ECO:0000313" key="2">
    <source>
        <dbReference type="Proteomes" id="UP000784294"/>
    </source>
</evidence>
<sequence length="85" mass="9487">MVCSVVTPSKTLFSTFPFGWYHANQSLLQGEDVLLYLVYADGKPSVQDTDTARQTRVMLDRQMVGGIPVENANLMNDRNSVPIHT</sequence>
<name>A0A3S5B6S1_9PLAT</name>
<accession>A0A3S5B6S1</accession>
<organism evidence="1 2">
    <name type="scientific">Protopolystoma xenopodis</name>
    <dbReference type="NCBI Taxonomy" id="117903"/>
    <lineage>
        <taxon>Eukaryota</taxon>
        <taxon>Metazoa</taxon>
        <taxon>Spiralia</taxon>
        <taxon>Lophotrochozoa</taxon>
        <taxon>Platyhelminthes</taxon>
        <taxon>Monogenea</taxon>
        <taxon>Polyopisthocotylea</taxon>
        <taxon>Polystomatidea</taxon>
        <taxon>Polystomatidae</taxon>
        <taxon>Protopolystoma</taxon>
    </lineage>
</organism>
<proteinExistence type="predicted"/>
<keyword evidence="2" id="KW-1185">Reference proteome</keyword>
<gene>
    <name evidence="1" type="ORF">PXEA_LOCUS8137</name>
</gene>
<dbReference type="AlphaFoldDB" id="A0A3S5B6S1"/>
<evidence type="ECO:0000313" key="1">
    <source>
        <dbReference type="EMBL" id="VEL14697.1"/>
    </source>
</evidence>
<dbReference type="EMBL" id="CAAALY010022022">
    <property type="protein sequence ID" value="VEL14697.1"/>
    <property type="molecule type" value="Genomic_DNA"/>
</dbReference>
<dbReference type="Proteomes" id="UP000784294">
    <property type="component" value="Unassembled WGS sequence"/>
</dbReference>
<protein>
    <submittedName>
        <fullName evidence="1">Uncharacterized protein</fullName>
    </submittedName>
</protein>